<feature type="region of interest" description="Disordered" evidence="4">
    <location>
        <begin position="1"/>
        <end position="61"/>
    </location>
</feature>
<keyword evidence="3" id="KW-0378">Hydrolase</keyword>
<feature type="transmembrane region" description="Helical" evidence="5">
    <location>
        <begin position="508"/>
        <end position="529"/>
    </location>
</feature>
<feature type="region of interest" description="Disordered" evidence="4">
    <location>
        <begin position="557"/>
        <end position="614"/>
    </location>
</feature>
<dbReference type="CDD" id="cd05471">
    <property type="entry name" value="pepsin_like"/>
    <property type="match status" value="1"/>
</dbReference>
<comment type="similarity">
    <text evidence="1 3">Belongs to the peptidase A1 family.</text>
</comment>
<evidence type="ECO:0000313" key="8">
    <source>
        <dbReference type="Proteomes" id="UP001176517"/>
    </source>
</evidence>
<dbReference type="InterPro" id="IPR021109">
    <property type="entry name" value="Peptidase_aspartic_dom_sf"/>
</dbReference>
<dbReference type="PANTHER" id="PTHR47966:SF73">
    <property type="entry name" value="PEPTIDASE A1 DOMAIN-CONTAINING PROTEIN"/>
    <property type="match status" value="1"/>
</dbReference>
<evidence type="ECO:0000256" key="3">
    <source>
        <dbReference type="RuleBase" id="RU000454"/>
    </source>
</evidence>
<keyword evidence="8" id="KW-1185">Reference proteome</keyword>
<dbReference type="PROSITE" id="PS00141">
    <property type="entry name" value="ASP_PROTEASE"/>
    <property type="match status" value="1"/>
</dbReference>
<dbReference type="EMBL" id="JAPDMZ010000038">
    <property type="protein sequence ID" value="KAK0554379.1"/>
    <property type="molecule type" value="Genomic_DNA"/>
</dbReference>
<feature type="compositionally biased region" description="Basic and acidic residues" evidence="4">
    <location>
        <begin position="809"/>
        <end position="822"/>
    </location>
</feature>
<dbReference type="Gene3D" id="2.40.70.10">
    <property type="entry name" value="Acid Proteases"/>
    <property type="match status" value="2"/>
</dbReference>
<gene>
    <name evidence="7" type="ORF">OC846_002109</name>
</gene>
<keyword evidence="5" id="KW-1133">Transmembrane helix</keyword>
<evidence type="ECO:0000256" key="5">
    <source>
        <dbReference type="SAM" id="Phobius"/>
    </source>
</evidence>
<accession>A0AAN6JV90</accession>
<keyword evidence="5" id="KW-0812">Transmembrane</keyword>
<feature type="compositionally biased region" description="Polar residues" evidence="4">
    <location>
        <begin position="214"/>
        <end position="229"/>
    </location>
</feature>
<dbReference type="Proteomes" id="UP001176517">
    <property type="component" value="Unassembled WGS sequence"/>
</dbReference>
<dbReference type="InterPro" id="IPR033121">
    <property type="entry name" value="PEPTIDASE_A1"/>
</dbReference>
<dbReference type="InterPro" id="IPR001969">
    <property type="entry name" value="Aspartic_peptidase_AS"/>
</dbReference>
<dbReference type="InterPro" id="IPR034164">
    <property type="entry name" value="Pepsin-like_dom"/>
</dbReference>
<dbReference type="PROSITE" id="PS51767">
    <property type="entry name" value="PEPTIDASE_A1"/>
    <property type="match status" value="1"/>
</dbReference>
<feature type="region of interest" description="Disordered" evidence="4">
    <location>
        <begin position="797"/>
        <end position="822"/>
    </location>
</feature>
<sequence length="822" mass="87509">MTLRTERLHRKAAVSGEVATGHAKRGDSSRHRRRQHPGRNSFDDDPHAASSSSASLRRGLSSQVTALGNGTRIALKNGYSGGQQTYVCPIQIQDQQFDLQVDTGSADLWIASTGCHDDPCRNKGGTPPTLLNVNSDGFQAADSDFGLTYLYGSAAGPIYTANVTLGNTTIVKQAFAAANSVSNEDLGTGKFSGILGLSLPALSVEQQTLNKAEQLDNPQNSQSDPSFTGSPLPGLWSDAPAGTRFFGLGLQRRPEEGGVGDSVLTFGAHDPAYAPDPSKIAYRAVVPDTDSIARYWRTIVTEIVVFVGSNFTSSITLAPSTITSATNTGYPSVIFDSGAPISFGPSSVLNSMYGAFGINPAENGWFYLPCATQLNISMTINGAVIPIHPLDASLFAGVDDTDNCLGSFQSLATLTNGAALPADFIIAAPVMRSMYTVFTCDGLTNNAPPGAAGPCRPLVGVLPTVNNRTQAEDQFYKVRVLKQALGSSTDGSSTILDDTRGLSSGVKVLIGCLSALILIVLLFLGLLFVMKRRRKAEERLDAANAAAAAASPTLKAKAGSTMARTNTLGGRRSTGGFVSRRHPSEASASAFASSSRSRSKMHLADDDENYNYSQQEASQDDNAMLAMDPKYRAVAQMHGVYLDEVDDELMGPSPARDLRGPRVIGLDEDGNHLGVGNAGQDVLSAESNATYFEARAIKNEYLRRHPSLQSITPNEGPASSSNRLIQGVNQHDRDAVARRQSGLRGEDIPLDDLPPRHEGNFMRDSTLSAIPAGTAFPVASRTPDQVRLQPLGFSRQYGMAQNAGSPEPLLDRTDLQDRYSRQ</sequence>
<dbReference type="PANTHER" id="PTHR47966">
    <property type="entry name" value="BETA-SITE APP-CLEAVING ENZYME, ISOFORM A-RELATED"/>
    <property type="match status" value="1"/>
</dbReference>
<feature type="region of interest" description="Disordered" evidence="4">
    <location>
        <begin position="738"/>
        <end position="759"/>
    </location>
</feature>
<name>A0AAN6JV90_9BASI</name>
<evidence type="ECO:0000256" key="2">
    <source>
        <dbReference type="ARBA" id="ARBA00022750"/>
    </source>
</evidence>
<dbReference type="GO" id="GO:0004190">
    <property type="term" value="F:aspartic-type endopeptidase activity"/>
    <property type="evidence" value="ECO:0007669"/>
    <property type="project" value="UniProtKB-KW"/>
</dbReference>
<feature type="compositionally biased region" description="Low complexity" evidence="4">
    <location>
        <begin position="585"/>
        <end position="596"/>
    </location>
</feature>
<dbReference type="Pfam" id="PF00026">
    <property type="entry name" value="Asp"/>
    <property type="match status" value="1"/>
</dbReference>
<evidence type="ECO:0000259" key="6">
    <source>
        <dbReference type="PROSITE" id="PS51767"/>
    </source>
</evidence>
<evidence type="ECO:0000256" key="4">
    <source>
        <dbReference type="SAM" id="MobiDB-lite"/>
    </source>
</evidence>
<keyword evidence="5" id="KW-0472">Membrane</keyword>
<feature type="compositionally biased region" description="Low complexity" evidence="4">
    <location>
        <begin position="48"/>
        <end position="61"/>
    </location>
</feature>
<dbReference type="AlphaFoldDB" id="A0AAN6JV90"/>
<keyword evidence="3" id="KW-0645">Protease</keyword>
<protein>
    <recommendedName>
        <fullName evidence="6">Peptidase A1 domain-containing protein</fullName>
    </recommendedName>
</protein>
<dbReference type="SUPFAM" id="SSF50630">
    <property type="entry name" value="Acid proteases"/>
    <property type="match status" value="1"/>
</dbReference>
<keyword evidence="2 3" id="KW-0064">Aspartyl protease</keyword>
<comment type="caution">
    <text evidence="7">The sequence shown here is derived from an EMBL/GenBank/DDBJ whole genome shotgun (WGS) entry which is preliminary data.</text>
</comment>
<dbReference type="GO" id="GO:0006508">
    <property type="term" value="P:proteolysis"/>
    <property type="evidence" value="ECO:0007669"/>
    <property type="project" value="UniProtKB-KW"/>
</dbReference>
<evidence type="ECO:0000313" key="7">
    <source>
        <dbReference type="EMBL" id="KAK0554379.1"/>
    </source>
</evidence>
<feature type="domain" description="Peptidase A1" evidence="6">
    <location>
        <begin position="86"/>
        <end position="452"/>
    </location>
</feature>
<reference evidence="7" key="1">
    <citation type="journal article" date="2023" name="PhytoFront">
        <title>Draft Genome Resources of Seven Strains of Tilletia horrida, Causal Agent of Kernel Smut of Rice.</title>
        <authorList>
            <person name="Khanal S."/>
            <person name="Antony Babu S."/>
            <person name="Zhou X.G."/>
        </authorList>
    </citation>
    <scope>NUCLEOTIDE SEQUENCE</scope>
    <source>
        <strain evidence="7">TX6</strain>
    </source>
</reference>
<feature type="region of interest" description="Disordered" evidence="4">
    <location>
        <begin position="214"/>
        <end position="233"/>
    </location>
</feature>
<evidence type="ECO:0000256" key="1">
    <source>
        <dbReference type="ARBA" id="ARBA00007447"/>
    </source>
</evidence>
<proteinExistence type="inferred from homology"/>
<dbReference type="PRINTS" id="PR00792">
    <property type="entry name" value="PEPSIN"/>
</dbReference>
<organism evidence="7 8">
    <name type="scientific">Tilletia horrida</name>
    <dbReference type="NCBI Taxonomy" id="155126"/>
    <lineage>
        <taxon>Eukaryota</taxon>
        <taxon>Fungi</taxon>
        <taxon>Dikarya</taxon>
        <taxon>Basidiomycota</taxon>
        <taxon>Ustilaginomycotina</taxon>
        <taxon>Exobasidiomycetes</taxon>
        <taxon>Tilletiales</taxon>
        <taxon>Tilletiaceae</taxon>
        <taxon>Tilletia</taxon>
    </lineage>
</organism>
<dbReference type="InterPro" id="IPR001461">
    <property type="entry name" value="Aspartic_peptidase_A1"/>
</dbReference>